<reference evidence="1 2" key="1">
    <citation type="submission" date="2014-08" db="EMBL/GenBank/DDBJ databases">
        <title>Isolation and development of bioluminescent reporter phages for bacterial dysentery.</title>
        <authorList>
            <person name="Schofield D.A."/>
            <person name="Wray D.J."/>
            <person name="Molineux I.J."/>
        </authorList>
    </citation>
    <scope>NUCLEOTIDE SEQUENCE [LARGE SCALE GENOMIC DNA]</scope>
</reference>
<organism evidence="1 2">
    <name type="scientific">Shigella phage Shf125875</name>
    <dbReference type="NCBI Taxonomy" id="1541825"/>
    <lineage>
        <taxon>Viruses</taxon>
        <taxon>Duplodnaviria</taxon>
        <taxon>Heunggongvirae</taxon>
        <taxon>Uroviricota</taxon>
        <taxon>Caudoviricetes</taxon>
        <taxon>Pantevenvirales</taxon>
        <taxon>Straboviridae</taxon>
        <taxon>Tevenvirinae</taxon>
        <taxon>Mosigvirus</taxon>
        <taxon>Mosigvirus utam</taxon>
    </lineage>
</organism>
<accession>A0A088FVA5</accession>
<dbReference type="Proteomes" id="UP000029363">
    <property type="component" value="Segment"/>
</dbReference>
<dbReference type="GeneID" id="22277285"/>
<name>A0A088FVA5_9CAUD</name>
<dbReference type="EMBL" id="KM407600">
    <property type="protein sequence ID" value="AIM50619.1"/>
    <property type="molecule type" value="Genomic_DNA"/>
</dbReference>
<proteinExistence type="predicted"/>
<evidence type="ECO:0000313" key="1">
    <source>
        <dbReference type="EMBL" id="AIM50619.1"/>
    </source>
</evidence>
<protein>
    <submittedName>
        <fullName evidence="1">Uncharacterized protein</fullName>
    </submittedName>
</protein>
<dbReference type="RefSeq" id="YP_009100579.1">
    <property type="nucleotide sequence ID" value="NC_025437.1"/>
</dbReference>
<keyword evidence="2" id="KW-1185">Reference proteome</keyword>
<evidence type="ECO:0000313" key="2">
    <source>
        <dbReference type="Proteomes" id="UP000029363"/>
    </source>
</evidence>
<dbReference type="KEGG" id="vg:22277285"/>
<sequence>MEEVECVVCGCSVYEDEAVFDAYDNATCLDCDRESEEHAYEHEDEE</sequence>